<reference evidence="2 3" key="1">
    <citation type="submission" date="2024-09" db="EMBL/GenBank/DDBJ databases">
        <authorList>
            <person name="Sun Q."/>
            <person name="Mori K."/>
        </authorList>
    </citation>
    <scope>NUCLEOTIDE SEQUENCE [LARGE SCALE GENOMIC DNA]</scope>
    <source>
        <strain evidence="2 3">JCM 4362</strain>
    </source>
</reference>
<dbReference type="Proteomes" id="UP001589718">
    <property type="component" value="Unassembled WGS sequence"/>
</dbReference>
<protein>
    <submittedName>
        <fullName evidence="2">Alpha/beta fold hydrolase</fullName>
    </submittedName>
</protein>
<accession>A0ABV5PEL6</accession>
<dbReference type="Pfam" id="PF00561">
    <property type="entry name" value="Abhydrolase_1"/>
    <property type="match status" value="1"/>
</dbReference>
<dbReference type="SUPFAM" id="SSF53474">
    <property type="entry name" value="alpha/beta-Hydrolases"/>
    <property type="match status" value="1"/>
</dbReference>
<gene>
    <name evidence="2" type="ORF">ACFFTU_16565</name>
</gene>
<feature type="domain" description="AB hydrolase-1" evidence="1">
    <location>
        <begin position="32"/>
        <end position="263"/>
    </location>
</feature>
<dbReference type="PANTHER" id="PTHR43194">
    <property type="entry name" value="HYDROLASE ALPHA/BETA FOLD FAMILY"/>
    <property type="match status" value="1"/>
</dbReference>
<dbReference type="InterPro" id="IPR050228">
    <property type="entry name" value="Carboxylesterase_BioH"/>
</dbReference>
<keyword evidence="3" id="KW-1185">Reference proteome</keyword>
<dbReference type="GO" id="GO:0016787">
    <property type="term" value="F:hydrolase activity"/>
    <property type="evidence" value="ECO:0007669"/>
    <property type="project" value="UniProtKB-KW"/>
</dbReference>
<sequence>MTDAIGTQFQELRTLDTEGGPLVHRDTGGDGPPVVLLHGGFLDHRMWRAQVPALAGTHRVIAPDARGHGGSSVAKAPFRPADDVAALLAHLGTRPAVLVGLSMGGATAVDVALEHPHLVRALVVSGTGTSEPEWHDPWVLERQAEQARALAAGDAARWIEEFTLYAAGPHRSLDAVDPGVVRLLREMQAHTLAKHTGAEPDHRVPVADTWARAAGIDVPVLLLNGELDSDDHHAMAERLVRTVRHGRIERVTGTAHYPNMERPDLFNAYLTDFLRSL</sequence>
<dbReference type="EMBL" id="JBHMCR010000009">
    <property type="protein sequence ID" value="MFB9521559.1"/>
    <property type="molecule type" value="Genomic_DNA"/>
</dbReference>
<proteinExistence type="predicted"/>
<keyword evidence="2" id="KW-0378">Hydrolase</keyword>
<evidence type="ECO:0000313" key="3">
    <source>
        <dbReference type="Proteomes" id="UP001589718"/>
    </source>
</evidence>
<dbReference type="PANTHER" id="PTHR43194:SF2">
    <property type="entry name" value="PEROXISOMAL MEMBRANE PROTEIN LPX1"/>
    <property type="match status" value="1"/>
</dbReference>
<name>A0ABV5PEL6_STRCM</name>
<comment type="caution">
    <text evidence="2">The sequence shown here is derived from an EMBL/GenBank/DDBJ whole genome shotgun (WGS) entry which is preliminary data.</text>
</comment>
<evidence type="ECO:0000313" key="2">
    <source>
        <dbReference type="EMBL" id="MFB9521559.1"/>
    </source>
</evidence>
<organism evidence="2 3">
    <name type="scientific">Streptomyces cremeus</name>
    <dbReference type="NCBI Taxonomy" id="66881"/>
    <lineage>
        <taxon>Bacteria</taxon>
        <taxon>Bacillati</taxon>
        <taxon>Actinomycetota</taxon>
        <taxon>Actinomycetes</taxon>
        <taxon>Kitasatosporales</taxon>
        <taxon>Streptomycetaceae</taxon>
        <taxon>Streptomyces</taxon>
    </lineage>
</organism>
<dbReference type="PRINTS" id="PR00111">
    <property type="entry name" value="ABHYDROLASE"/>
</dbReference>
<dbReference type="InterPro" id="IPR000073">
    <property type="entry name" value="AB_hydrolase_1"/>
</dbReference>
<dbReference type="RefSeq" id="WP_345228348.1">
    <property type="nucleotide sequence ID" value="NZ_BAAAXE010000015.1"/>
</dbReference>
<dbReference type="Gene3D" id="3.40.50.1820">
    <property type="entry name" value="alpha/beta hydrolase"/>
    <property type="match status" value="1"/>
</dbReference>
<evidence type="ECO:0000259" key="1">
    <source>
        <dbReference type="Pfam" id="PF00561"/>
    </source>
</evidence>
<dbReference type="InterPro" id="IPR029058">
    <property type="entry name" value="AB_hydrolase_fold"/>
</dbReference>